<dbReference type="InterPro" id="IPR013783">
    <property type="entry name" value="Ig-like_fold"/>
</dbReference>
<evidence type="ECO:0000313" key="3">
    <source>
        <dbReference type="EMBL" id="SFC18102.1"/>
    </source>
</evidence>
<dbReference type="SUPFAM" id="SSF49265">
    <property type="entry name" value="Fibronectin type III"/>
    <property type="match status" value="1"/>
</dbReference>
<dbReference type="InterPro" id="IPR045829">
    <property type="entry name" value="PKD_6"/>
</dbReference>
<feature type="domain" description="PKD-like" evidence="2">
    <location>
        <begin position="391"/>
        <end position="476"/>
    </location>
</feature>
<proteinExistence type="predicted"/>
<dbReference type="OrthoDB" id="7794186at2"/>
<dbReference type="Proteomes" id="UP000199514">
    <property type="component" value="Unassembled WGS sequence"/>
</dbReference>
<accession>A0A1I1H3H9</accession>
<dbReference type="RefSeq" id="WP_091510063.1">
    <property type="nucleotide sequence ID" value="NZ_FOLE01000003.1"/>
</dbReference>
<feature type="domain" description="PKD-like" evidence="2">
    <location>
        <begin position="306"/>
        <end position="370"/>
    </location>
</feature>
<keyword evidence="1" id="KW-0732">Signal</keyword>
<dbReference type="STRING" id="927664.SAMN05421780_103182"/>
<dbReference type="EMBL" id="FOLE01000003">
    <property type="protein sequence ID" value="SFC18102.1"/>
    <property type="molecule type" value="Genomic_DNA"/>
</dbReference>
<gene>
    <name evidence="3" type="ORF">SAMN05421780_103182</name>
</gene>
<keyword evidence="4" id="KW-1185">Reference proteome</keyword>
<reference evidence="3 4" key="1">
    <citation type="submission" date="2016-10" db="EMBL/GenBank/DDBJ databases">
        <authorList>
            <person name="de Groot N.N."/>
        </authorList>
    </citation>
    <scope>NUCLEOTIDE SEQUENCE [LARGE SCALE GENOMIC DNA]</scope>
    <source>
        <strain evidence="3 4">DSM 6793</strain>
    </source>
</reference>
<evidence type="ECO:0000313" key="4">
    <source>
        <dbReference type="Proteomes" id="UP000199514"/>
    </source>
</evidence>
<feature type="signal peptide" evidence="1">
    <location>
        <begin position="1"/>
        <end position="26"/>
    </location>
</feature>
<dbReference type="Gene3D" id="2.60.40.10">
    <property type="entry name" value="Immunoglobulins"/>
    <property type="match status" value="2"/>
</dbReference>
<evidence type="ECO:0000256" key="1">
    <source>
        <dbReference type="SAM" id="SignalP"/>
    </source>
</evidence>
<organism evidence="3 4">
    <name type="scientific">Flexibacter flexilis DSM 6793</name>
    <dbReference type="NCBI Taxonomy" id="927664"/>
    <lineage>
        <taxon>Bacteria</taxon>
        <taxon>Pseudomonadati</taxon>
        <taxon>Bacteroidota</taxon>
        <taxon>Cytophagia</taxon>
        <taxon>Cytophagales</taxon>
        <taxon>Flexibacteraceae</taxon>
        <taxon>Flexibacter</taxon>
    </lineage>
</organism>
<evidence type="ECO:0000259" key="2">
    <source>
        <dbReference type="Pfam" id="PF19408"/>
    </source>
</evidence>
<dbReference type="InterPro" id="IPR036116">
    <property type="entry name" value="FN3_sf"/>
</dbReference>
<protein>
    <recommendedName>
        <fullName evidence="2">PKD-like domain-containing protein</fullName>
    </recommendedName>
</protein>
<dbReference type="AlphaFoldDB" id="A0A1I1H3H9"/>
<feature type="chain" id="PRO_5011698451" description="PKD-like domain-containing protein" evidence="1">
    <location>
        <begin position="27"/>
        <end position="1139"/>
    </location>
</feature>
<dbReference type="Pfam" id="PF19408">
    <property type="entry name" value="PKD_6"/>
    <property type="match status" value="3"/>
</dbReference>
<feature type="domain" description="PKD-like" evidence="2">
    <location>
        <begin position="604"/>
        <end position="687"/>
    </location>
</feature>
<name>A0A1I1H3H9_9BACT</name>
<sequence>MKQFFLFGKACLLLIGLMCFSSKAFAQAINYELSLQQQVLSGSLVVDIKVKKTGGADAALGNVDLVLNVNPDLLNALAATKDAAGDGLWDNGNSAANYNDMTIEKGDGFVKLKIRRRVPGAGGVNIPSNLAQVGRIKFPIIDCNSNGRAVWSQDEVVLARWDSTEIKDNSNAGVATFINPELMPLRAVGLPTTFTTSATTICNTAALSMTAPSGFSSYSFYKKTGTADPKLLKTQSSNTFTYTPTIASSSTYWLDGDTVYSVYSNGYCLYTTDKVVLTVHSKLSMPPVPTSSVSLATGFCGASPIPNTTFTIPAQATATSYVWSVNPAQGGSIVSNGSNSVEIDWNESYTGKVYITVYAVNICGDGVSSSPAVARISATAPNKPNAPSNTNFTSTDVICINNTLNNVYRTDTVANVASYSWRVIPTDAVNSQPVGTISGAFAQSVISWNRKYQGTTATIFVKANNGCGSSVEDSIKIQLQPLPPKANKPQGDSVIFCQKRVAYTTTYTVDPIPGIAATNGYRWYVLNDATGAILTGATAPATSTPSVTITWPSNFSGKARVVVGGFSAACQLTTATNPYSFAAAAAGRSMGDTGVLVVTVKPLPAKPANIKGIRGFCNTVPIASTTYSVGKVLGATSYQWSISSSLSAQGAVITGTDTSAILTFGPTTNGGLYTVRVRGFNDCGVGPWSPAFNIQVNDAPPGPATPLLGNKIVCAATPSTLYATGSADAASYVWTIIPTEAGTFIPKNDTSAIDEDSVMVQWSPTYVGGVRVTATPINGCGSATVATDTITVAPLPVVVAGSNVVIPLGSQYSLGGSPTATSGTPPYTYVWSAVAGSLANVTQLSSINDANPVFTPTVAGTYRFAIDVTDFNNCKAVRSIITLTVRASYLCNLNVLLEGAYSSSIGKMHDSLFVASTAGGILKDFEKYGNAAPAGFSEMSSGYSLPIQTGNNVVDVITVQLYRDSISGAALVENAYAWLLQDGTIRDFETGTKPYVYFYRATTLKAAGYFVKVLHRNHLPIFSADSVKLVASPSELGATLQTGFLNMTQPNLIFKANPNASLGAKLLNGKAAMIAADVYKGTINEVNTADYDMVSRAVFLAPASPIYTSEDVNMNGKVDVADVFFANRQNARVYYSTIP</sequence>